<feature type="region of interest" description="Disordered" evidence="1">
    <location>
        <begin position="28"/>
        <end position="116"/>
    </location>
</feature>
<feature type="compositionally biased region" description="Basic and acidic residues" evidence="1">
    <location>
        <begin position="35"/>
        <end position="65"/>
    </location>
</feature>
<gene>
    <name evidence="4" type="ORF">RPE78_16970</name>
</gene>
<accession>A0ABZ1E6D4</accession>
<evidence type="ECO:0000313" key="5">
    <source>
        <dbReference type="Proteomes" id="UP001623290"/>
    </source>
</evidence>
<evidence type="ECO:0000259" key="3">
    <source>
        <dbReference type="PROSITE" id="PS50222"/>
    </source>
</evidence>
<keyword evidence="4" id="KW-0614">Plasmid</keyword>
<evidence type="ECO:0000313" key="4">
    <source>
        <dbReference type="EMBL" id="WRY35549.1"/>
    </source>
</evidence>
<dbReference type="Gene3D" id="1.10.238.10">
    <property type="entry name" value="EF-hand"/>
    <property type="match status" value="1"/>
</dbReference>
<dbReference type="PROSITE" id="PS50222">
    <property type="entry name" value="EF_HAND_2"/>
    <property type="match status" value="2"/>
</dbReference>
<dbReference type="InterPro" id="IPR018247">
    <property type="entry name" value="EF_Hand_1_Ca_BS"/>
</dbReference>
<reference evidence="4 5" key="1">
    <citation type="submission" date="2023-09" db="EMBL/GenBank/DDBJ databases">
        <title>Thioclava shenzhenensis sp. nov., a multidrug resistant bacteria-antagonizing species isolated from coastal seawater.</title>
        <authorList>
            <person name="Long M."/>
        </authorList>
    </citation>
    <scope>NUCLEOTIDE SEQUENCE [LARGE SCALE GENOMIC DNA]</scope>
    <source>
        <strain evidence="4 5">FTW29</strain>
        <plasmid evidence="4 5">unnamed2</plasmid>
    </source>
</reference>
<feature type="signal peptide" evidence="2">
    <location>
        <begin position="1"/>
        <end position="30"/>
    </location>
</feature>
<proteinExistence type="predicted"/>
<dbReference type="RefSeq" id="WP_330629277.1">
    <property type="nucleotide sequence ID" value="NZ_CP135445.1"/>
</dbReference>
<dbReference type="PROSITE" id="PS51257">
    <property type="entry name" value="PROKAR_LIPOPROTEIN"/>
    <property type="match status" value="1"/>
</dbReference>
<geneLocation type="plasmid" evidence="4 5">
    <name>unnamed2</name>
</geneLocation>
<feature type="domain" description="EF-hand" evidence="3">
    <location>
        <begin position="49"/>
        <end position="74"/>
    </location>
</feature>
<dbReference type="Pfam" id="PF13202">
    <property type="entry name" value="EF-hand_5"/>
    <property type="match status" value="2"/>
</dbReference>
<dbReference type="SMART" id="SM00054">
    <property type="entry name" value="EFh"/>
    <property type="match status" value="2"/>
</dbReference>
<dbReference type="Proteomes" id="UP001623290">
    <property type="component" value="Plasmid unnamed2"/>
</dbReference>
<keyword evidence="2" id="KW-0732">Signal</keyword>
<sequence>MKQSGVLPFGTVALAALLACGPVVSTQALAQTKPPAREANEPPRPPSLKEMDRNHDGRVTVKEFDMFMAEHAPRPDGPPPSKSGHAAPKGAAPKGKADHPRPPSGAELDRNHDGIISKKEFKAFLAKMTPPKPQR</sequence>
<dbReference type="InterPro" id="IPR011992">
    <property type="entry name" value="EF-hand-dom_pair"/>
</dbReference>
<keyword evidence="5" id="KW-1185">Reference proteome</keyword>
<evidence type="ECO:0000256" key="1">
    <source>
        <dbReference type="SAM" id="MobiDB-lite"/>
    </source>
</evidence>
<dbReference type="EMBL" id="CP135445">
    <property type="protein sequence ID" value="WRY35549.1"/>
    <property type="molecule type" value="Genomic_DNA"/>
</dbReference>
<organism evidence="4 5">
    <name type="scientific">Thioclava litoralis</name>
    <dbReference type="NCBI Taxonomy" id="3076557"/>
    <lineage>
        <taxon>Bacteria</taxon>
        <taxon>Pseudomonadati</taxon>
        <taxon>Pseudomonadota</taxon>
        <taxon>Alphaproteobacteria</taxon>
        <taxon>Rhodobacterales</taxon>
        <taxon>Paracoccaceae</taxon>
        <taxon>Thioclava</taxon>
    </lineage>
</organism>
<evidence type="ECO:0000256" key="2">
    <source>
        <dbReference type="SAM" id="SignalP"/>
    </source>
</evidence>
<protein>
    <submittedName>
        <fullName evidence="4">EF-hand domain-containing protein</fullName>
    </submittedName>
</protein>
<name>A0ABZ1E6D4_9RHOB</name>
<feature type="compositionally biased region" description="Basic and acidic residues" evidence="1">
    <location>
        <begin position="95"/>
        <end position="116"/>
    </location>
</feature>
<feature type="domain" description="EF-hand" evidence="3">
    <location>
        <begin position="106"/>
        <end position="131"/>
    </location>
</feature>
<dbReference type="PROSITE" id="PS00018">
    <property type="entry name" value="EF_HAND_1"/>
    <property type="match status" value="2"/>
</dbReference>
<feature type="chain" id="PRO_5047156729" evidence="2">
    <location>
        <begin position="31"/>
        <end position="135"/>
    </location>
</feature>
<dbReference type="SUPFAM" id="SSF47473">
    <property type="entry name" value="EF-hand"/>
    <property type="match status" value="1"/>
</dbReference>
<dbReference type="InterPro" id="IPR002048">
    <property type="entry name" value="EF_hand_dom"/>
</dbReference>